<evidence type="ECO:0000259" key="8">
    <source>
        <dbReference type="SMART" id="SM00827"/>
    </source>
</evidence>
<dbReference type="Gene3D" id="3.40.366.10">
    <property type="entry name" value="Malonyl-Coenzyme A Acyl Carrier Protein, domain 2"/>
    <property type="match status" value="1"/>
</dbReference>
<evidence type="ECO:0000256" key="3">
    <source>
        <dbReference type="ARBA" id="ARBA00022679"/>
    </source>
</evidence>
<proteinExistence type="inferred from homology"/>
<dbReference type="InterPro" id="IPR016035">
    <property type="entry name" value="Acyl_Trfase/lysoPLipase"/>
</dbReference>
<feature type="domain" description="Malonyl-CoA:ACP transacylase (MAT)" evidence="8">
    <location>
        <begin position="7"/>
        <end position="296"/>
    </location>
</feature>
<dbReference type="KEGG" id="pfer:IRI77_13005"/>
<reference evidence="9 10" key="1">
    <citation type="submission" date="2020-10" db="EMBL/GenBank/DDBJ databases">
        <title>Complete genome sequence of Paludibaculum fermentans P105T, a facultatively anaerobic acidobacterium capable of dissimilatory Fe(III) reduction.</title>
        <authorList>
            <person name="Dedysh S.N."/>
            <person name="Beletsky A.V."/>
            <person name="Kulichevskaya I.S."/>
            <person name="Mardanov A.V."/>
            <person name="Ravin N.V."/>
        </authorList>
    </citation>
    <scope>NUCLEOTIDE SEQUENCE [LARGE SCALE GENOMIC DNA]</scope>
    <source>
        <strain evidence="9 10">P105</strain>
    </source>
</reference>
<dbReference type="PANTHER" id="PTHR42681:SF1">
    <property type="entry name" value="MALONYL-COA-ACYL CARRIER PROTEIN TRANSACYLASE, MITOCHONDRIAL"/>
    <property type="match status" value="1"/>
</dbReference>
<dbReference type="InterPro" id="IPR001227">
    <property type="entry name" value="Ac_transferase_dom_sf"/>
</dbReference>
<dbReference type="InterPro" id="IPR016036">
    <property type="entry name" value="Malonyl_transacylase_ACP-bd"/>
</dbReference>
<dbReference type="GO" id="GO:0004314">
    <property type="term" value="F:[acyl-carrier-protein] S-malonyltransferase activity"/>
    <property type="evidence" value="ECO:0007669"/>
    <property type="project" value="UniProtKB-EC"/>
</dbReference>
<dbReference type="Gene3D" id="3.30.70.250">
    <property type="entry name" value="Malonyl-CoA ACP transacylase, ACP-binding"/>
    <property type="match status" value="1"/>
</dbReference>
<dbReference type="GO" id="GO:0005829">
    <property type="term" value="C:cytosol"/>
    <property type="evidence" value="ECO:0007669"/>
    <property type="project" value="TreeGrafter"/>
</dbReference>
<keyword evidence="3 6" id="KW-0808">Transferase</keyword>
<dbReference type="InterPro" id="IPR004410">
    <property type="entry name" value="Malonyl_CoA-ACP_transAc_FabD"/>
</dbReference>
<keyword evidence="10" id="KW-1185">Reference proteome</keyword>
<evidence type="ECO:0000256" key="1">
    <source>
        <dbReference type="ARBA" id="ARBA00013258"/>
    </source>
</evidence>
<accession>A0A7S7NW18</accession>
<feature type="active site" evidence="7">
    <location>
        <position position="200"/>
    </location>
</feature>
<dbReference type="SUPFAM" id="SSF52151">
    <property type="entry name" value="FabD/lysophospholipase-like"/>
    <property type="match status" value="1"/>
</dbReference>
<organism evidence="9 10">
    <name type="scientific">Paludibaculum fermentans</name>
    <dbReference type="NCBI Taxonomy" id="1473598"/>
    <lineage>
        <taxon>Bacteria</taxon>
        <taxon>Pseudomonadati</taxon>
        <taxon>Acidobacteriota</taxon>
        <taxon>Terriglobia</taxon>
        <taxon>Bryobacterales</taxon>
        <taxon>Bryobacteraceae</taxon>
        <taxon>Paludibaculum</taxon>
    </lineage>
</organism>
<dbReference type="AlphaFoldDB" id="A0A7S7NW18"/>
<dbReference type="Pfam" id="PF00698">
    <property type="entry name" value="Acyl_transf_1"/>
    <property type="match status" value="1"/>
</dbReference>
<dbReference type="InterPro" id="IPR050858">
    <property type="entry name" value="Mal-CoA-ACP_Trans/PKS_FabD"/>
</dbReference>
<dbReference type="GO" id="GO:0006633">
    <property type="term" value="P:fatty acid biosynthetic process"/>
    <property type="evidence" value="ECO:0007669"/>
    <property type="project" value="TreeGrafter"/>
</dbReference>
<comment type="catalytic activity">
    <reaction evidence="5 6">
        <text>holo-[ACP] + malonyl-CoA = malonyl-[ACP] + CoA</text>
        <dbReference type="Rhea" id="RHEA:41792"/>
        <dbReference type="Rhea" id="RHEA-COMP:9623"/>
        <dbReference type="Rhea" id="RHEA-COMP:9685"/>
        <dbReference type="ChEBI" id="CHEBI:57287"/>
        <dbReference type="ChEBI" id="CHEBI:57384"/>
        <dbReference type="ChEBI" id="CHEBI:64479"/>
        <dbReference type="ChEBI" id="CHEBI:78449"/>
        <dbReference type="EC" id="2.3.1.39"/>
    </reaction>
</comment>
<dbReference type="NCBIfam" id="TIGR00128">
    <property type="entry name" value="fabD"/>
    <property type="match status" value="1"/>
</dbReference>
<dbReference type="RefSeq" id="WP_194452479.1">
    <property type="nucleotide sequence ID" value="NZ_CP063849.1"/>
</dbReference>
<dbReference type="InterPro" id="IPR014043">
    <property type="entry name" value="Acyl_transferase_dom"/>
</dbReference>
<evidence type="ECO:0000256" key="6">
    <source>
        <dbReference type="PIRNR" id="PIRNR000446"/>
    </source>
</evidence>
<evidence type="ECO:0000256" key="2">
    <source>
        <dbReference type="ARBA" id="ARBA00018953"/>
    </source>
</evidence>
<evidence type="ECO:0000313" key="10">
    <source>
        <dbReference type="Proteomes" id="UP000593892"/>
    </source>
</evidence>
<dbReference type="Proteomes" id="UP000593892">
    <property type="component" value="Chromosome"/>
</dbReference>
<evidence type="ECO:0000256" key="5">
    <source>
        <dbReference type="ARBA" id="ARBA00048462"/>
    </source>
</evidence>
<evidence type="ECO:0000256" key="4">
    <source>
        <dbReference type="ARBA" id="ARBA00023315"/>
    </source>
</evidence>
<dbReference type="FunFam" id="3.30.70.250:FF:000001">
    <property type="entry name" value="Malonyl CoA-acyl carrier protein transacylase"/>
    <property type="match status" value="1"/>
</dbReference>
<keyword evidence="4 6" id="KW-0012">Acyltransferase</keyword>
<protein>
    <recommendedName>
        <fullName evidence="2 6">Malonyl CoA-acyl carrier protein transacylase</fullName>
        <ecNumber evidence="1 6">2.3.1.39</ecNumber>
    </recommendedName>
</protein>
<dbReference type="SMART" id="SM00827">
    <property type="entry name" value="PKS_AT"/>
    <property type="match status" value="1"/>
</dbReference>
<dbReference type="SUPFAM" id="SSF55048">
    <property type="entry name" value="Probable ACP-binding domain of malonyl-CoA ACP transacylase"/>
    <property type="match status" value="1"/>
</dbReference>
<dbReference type="EC" id="2.3.1.39" evidence="1 6"/>
<evidence type="ECO:0000313" key="9">
    <source>
        <dbReference type="EMBL" id="QOY90822.1"/>
    </source>
</evidence>
<gene>
    <name evidence="9" type="primary">fabD</name>
    <name evidence="9" type="ORF">IRI77_13005</name>
</gene>
<dbReference type="InterPro" id="IPR024925">
    <property type="entry name" value="Malonyl_CoA-ACP_transAc"/>
</dbReference>
<sequence>MSKIAFLFPGQGSQATGMGKALADAYPAAKAVFQEADDALAFPISKLCFEGPDDQLKLTQNTQPALLTVSIAALAVLRESGYAPAIVAGHSLGEYSALVAAGSLKFADAVRLVRQRGLYMQEAVPAGVGAMAAILRPPLDKLDAILAEAAQGEVVSAANFNSPDQLVIAGHAGAVARACEALKAAGAKRTVPLPVSAPFHCSLMQPAQQRLKCDLDSCEFSYLTVPLINNVEAREISAGDDARQGLYLQVPGAVRWTDAMRKLAAFGVDRAVEVGAGAVLCGLLKQIEPGIRTAKFGDPADLGKVSELLA</sequence>
<name>A0A7S7NW18_PALFE</name>
<dbReference type="PIRSF" id="PIRSF000446">
    <property type="entry name" value="Mct"/>
    <property type="match status" value="1"/>
</dbReference>
<dbReference type="PANTHER" id="PTHR42681">
    <property type="entry name" value="MALONYL-COA-ACYL CARRIER PROTEIN TRANSACYLASE, MITOCHONDRIAL"/>
    <property type="match status" value="1"/>
</dbReference>
<comment type="similarity">
    <text evidence="6">Belongs to the fabD family.</text>
</comment>
<evidence type="ECO:0000256" key="7">
    <source>
        <dbReference type="PIRSR" id="PIRSR000446-1"/>
    </source>
</evidence>
<feature type="active site" evidence="7">
    <location>
        <position position="91"/>
    </location>
</feature>
<dbReference type="EMBL" id="CP063849">
    <property type="protein sequence ID" value="QOY90822.1"/>
    <property type="molecule type" value="Genomic_DNA"/>
</dbReference>